<dbReference type="InParanoid" id="Q7UVQ5"/>
<dbReference type="HOGENOM" id="CLU_3238781_0_0_0"/>
<evidence type="ECO:0000313" key="1">
    <source>
        <dbReference type="EMBL" id="CAD72667.1"/>
    </source>
</evidence>
<sequence length="43" mass="4940">MRRTGSNFSEIGFKALSTSSSPIDDGMYFRFATSFRRSDRSRL</sequence>
<dbReference type="AlphaFoldDB" id="Q7UVQ5"/>
<evidence type="ECO:0000313" key="2">
    <source>
        <dbReference type="Proteomes" id="UP000001025"/>
    </source>
</evidence>
<gene>
    <name evidence="1" type="ordered locus">RB2495</name>
</gene>
<dbReference type="STRING" id="243090.RB2495"/>
<protein>
    <submittedName>
        <fullName evidence="1">Uncharacterized protein</fullName>
    </submittedName>
</protein>
<name>Q7UVQ5_RHOBA</name>
<reference evidence="1 2" key="1">
    <citation type="journal article" date="2003" name="Proc. Natl. Acad. Sci. U.S.A.">
        <title>Complete genome sequence of the marine planctomycete Pirellula sp. strain 1.</title>
        <authorList>
            <person name="Gloeckner F.O."/>
            <person name="Kube M."/>
            <person name="Bauer M."/>
            <person name="Teeling H."/>
            <person name="Lombardot T."/>
            <person name="Ludwig W."/>
            <person name="Gade D."/>
            <person name="Beck A."/>
            <person name="Borzym K."/>
            <person name="Heitmann K."/>
            <person name="Rabus R."/>
            <person name="Schlesner H."/>
            <person name="Amann R."/>
            <person name="Reinhardt R."/>
        </authorList>
    </citation>
    <scope>NUCLEOTIDE SEQUENCE [LARGE SCALE GENOMIC DNA]</scope>
    <source>
        <strain evidence="2">DSM 10527 / NCIMB 13988 / SH1</strain>
    </source>
</reference>
<dbReference type="EnsemblBacteria" id="CAD72667">
    <property type="protein sequence ID" value="CAD72667"/>
    <property type="gene ID" value="RB2495"/>
</dbReference>
<dbReference type="EMBL" id="BX294137">
    <property type="protein sequence ID" value="CAD72667.1"/>
    <property type="molecule type" value="Genomic_DNA"/>
</dbReference>
<accession>Q7UVQ5</accession>
<proteinExistence type="predicted"/>
<organism evidence="1 2">
    <name type="scientific">Rhodopirellula baltica (strain DSM 10527 / NCIMB 13988 / SH1)</name>
    <dbReference type="NCBI Taxonomy" id="243090"/>
    <lineage>
        <taxon>Bacteria</taxon>
        <taxon>Pseudomonadati</taxon>
        <taxon>Planctomycetota</taxon>
        <taxon>Planctomycetia</taxon>
        <taxon>Pirellulales</taxon>
        <taxon>Pirellulaceae</taxon>
        <taxon>Rhodopirellula</taxon>
    </lineage>
</organism>
<keyword evidence="2" id="KW-1185">Reference proteome</keyword>
<dbReference type="Proteomes" id="UP000001025">
    <property type="component" value="Chromosome"/>
</dbReference>
<dbReference type="KEGG" id="rba:RB2495"/>